<protein>
    <recommendedName>
        <fullName evidence="3">DUF6533 domain-containing protein</fullName>
    </recommendedName>
</protein>
<organism evidence="4 5">
    <name type="scientific">Pyrrhoderma noxium</name>
    <dbReference type="NCBI Taxonomy" id="2282107"/>
    <lineage>
        <taxon>Eukaryota</taxon>
        <taxon>Fungi</taxon>
        <taxon>Dikarya</taxon>
        <taxon>Basidiomycota</taxon>
        <taxon>Agaricomycotina</taxon>
        <taxon>Agaricomycetes</taxon>
        <taxon>Hymenochaetales</taxon>
        <taxon>Hymenochaetaceae</taxon>
        <taxon>Pyrrhoderma</taxon>
    </lineage>
</organism>
<feature type="transmembrane region" description="Helical" evidence="2">
    <location>
        <begin position="230"/>
        <end position="250"/>
    </location>
</feature>
<keyword evidence="2" id="KW-0472">Membrane</keyword>
<keyword evidence="5" id="KW-1185">Reference proteome</keyword>
<feature type="transmembrane region" description="Helical" evidence="2">
    <location>
        <begin position="134"/>
        <end position="154"/>
    </location>
</feature>
<reference evidence="4 5" key="1">
    <citation type="journal article" date="2017" name="Mol. Ecol.">
        <title>Comparative and population genomic landscape of Phellinus noxius: A hypervariable fungus causing root rot in trees.</title>
        <authorList>
            <person name="Chung C.L."/>
            <person name="Lee T.J."/>
            <person name="Akiba M."/>
            <person name="Lee H.H."/>
            <person name="Kuo T.H."/>
            <person name="Liu D."/>
            <person name="Ke H.M."/>
            <person name="Yokoi T."/>
            <person name="Roa M.B."/>
            <person name="Lu M.J."/>
            <person name="Chang Y.Y."/>
            <person name="Ann P.J."/>
            <person name="Tsai J.N."/>
            <person name="Chen C.Y."/>
            <person name="Tzean S.S."/>
            <person name="Ota Y."/>
            <person name="Hattori T."/>
            <person name="Sahashi N."/>
            <person name="Liou R.F."/>
            <person name="Kikuchi T."/>
            <person name="Tsai I.J."/>
        </authorList>
    </citation>
    <scope>NUCLEOTIDE SEQUENCE [LARGE SCALE GENOMIC DNA]</scope>
    <source>
        <strain evidence="4 5">FFPRI411160</strain>
    </source>
</reference>
<proteinExistence type="predicted"/>
<evidence type="ECO:0000313" key="4">
    <source>
        <dbReference type="EMBL" id="PAV21464.1"/>
    </source>
</evidence>
<feature type="transmembrane region" description="Helical" evidence="2">
    <location>
        <begin position="51"/>
        <end position="74"/>
    </location>
</feature>
<feature type="domain" description="DUF6533" evidence="3">
    <location>
        <begin position="24"/>
        <end position="67"/>
    </location>
</feature>
<dbReference type="STRING" id="2282107.A0A286UPM1"/>
<feature type="region of interest" description="Disordered" evidence="1">
    <location>
        <begin position="353"/>
        <end position="392"/>
    </location>
</feature>
<dbReference type="AlphaFoldDB" id="A0A286UPM1"/>
<evidence type="ECO:0000313" key="5">
    <source>
        <dbReference type="Proteomes" id="UP000217199"/>
    </source>
</evidence>
<feature type="compositionally biased region" description="Polar residues" evidence="1">
    <location>
        <begin position="358"/>
        <end position="370"/>
    </location>
</feature>
<name>A0A286UPM1_9AGAM</name>
<keyword evidence="2" id="KW-0812">Transmembrane</keyword>
<sequence length="392" mass="43720">MSDEASVHAVVLSATHLRAAKSYALAAFTMMVYDITITFSQEVEKVWKRRFSGLTILWFLNRWIFFLATIPTLFSFHDPRWTDKPIQLTNLPPFVGDSRCEAYFRYPGIVAAFQRLFIGSVFMLRTYAIYGRSLVAAGIIALFLIAEFVTKLVINFKFGSAVQLPKGMVGCILAVDDAHSKDFSWFYTTELMTDFVVLVLTVTRSYKEFRRVRRVGEPARLWRVILKDGIIYFLLIFSANVMTLVFFLAMPSDLKAINASFIVMFNSLLTARLILNLKSVSTREGSRGVSTAAATGGTTSRWEAAVLGDVGNDFEDDDRLGKMGFADPESSGLSGLSETTTLVHRNSGYDDGMAFEMTNRNRPNSGSSLPVYSPLDSPYTQSDISSKDPNGL</sequence>
<dbReference type="Pfam" id="PF20151">
    <property type="entry name" value="DUF6533"/>
    <property type="match status" value="1"/>
</dbReference>
<feature type="transmembrane region" description="Helical" evidence="2">
    <location>
        <begin position="185"/>
        <end position="203"/>
    </location>
</feature>
<keyword evidence="2" id="KW-1133">Transmembrane helix</keyword>
<evidence type="ECO:0000256" key="1">
    <source>
        <dbReference type="SAM" id="MobiDB-lite"/>
    </source>
</evidence>
<dbReference type="InterPro" id="IPR045340">
    <property type="entry name" value="DUF6533"/>
</dbReference>
<feature type="compositionally biased region" description="Polar residues" evidence="1">
    <location>
        <begin position="378"/>
        <end position="392"/>
    </location>
</feature>
<gene>
    <name evidence="4" type="ORF">PNOK_0409100</name>
</gene>
<feature type="transmembrane region" description="Helical" evidence="2">
    <location>
        <begin position="256"/>
        <end position="275"/>
    </location>
</feature>
<comment type="caution">
    <text evidence="4">The sequence shown here is derived from an EMBL/GenBank/DDBJ whole genome shotgun (WGS) entry which is preliminary data.</text>
</comment>
<dbReference type="EMBL" id="NBII01000003">
    <property type="protein sequence ID" value="PAV21464.1"/>
    <property type="molecule type" value="Genomic_DNA"/>
</dbReference>
<evidence type="ECO:0000259" key="3">
    <source>
        <dbReference type="Pfam" id="PF20151"/>
    </source>
</evidence>
<dbReference type="Proteomes" id="UP000217199">
    <property type="component" value="Unassembled WGS sequence"/>
</dbReference>
<evidence type="ECO:0000256" key="2">
    <source>
        <dbReference type="SAM" id="Phobius"/>
    </source>
</evidence>
<accession>A0A286UPM1</accession>
<dbReference type="OrthoDB" id="3261349at2759"/>
<feature type="transmembrane region" description="Helical" evidence="2">
    <location>
        <begin position="20"/>
        <end position="39"/>
    </location>
</feature>
<dbReference type="InParanoid" id="A0A286UPM1"/>